<dbReference type="InterPro" id="IPR017970">
    <property type="entry name" value="Homeobox_CS"/>
</dbReference>
<sequence length="137" mass="15770">NLEPPRFNVPLKVTLKKHKPNRKPRTPFTTHQLLSLEKKFREKQYMSITERAEFSASLSITEVQVKIWFQNRRAKDKRLKESEIMRTHLTSQPFVAPNPFLPPASLLPPFLLNTSFLRAPLGPGPVHQPPVSTTISH</sequence>
<dbReference type="Gene3D" id="1.10.10.60">
    <property type="entry name" value="Homeodomain-like"/>
    <property type="match status" value="1"/>
</dbReference>
<accession>A0AAV2RVW8</accession>
<evidence type="ECO:0000259" key="9">
    <source>
        <dbReference type="PROSITE" id="PS50071"/>
    </source>
</evidence>
<keyword evidence="4 7" id="KW-0371">Homeobox</keyword>
<name>A0AAV2RVW8_MEGNR</name>
<dbReference type="Proteomes" id="UP001497623">
    <property type="component" value="Unassembled WGS sequence"/>
</dbReference>
<evidence type="ECO:0000256" key="3">
    <source>
        <dbReference type="ARBA" id="ARBA00023125"/>
    </source>
</evidence>
<evidence type="ECO:0000256" key="5">
    <source>
        <dbReference type="ARBA" id="ARBA00023242"/>
    </source>
</evidence>
<dbReference type="PROSITE" id="PS00027">
    <property type="entry name" value="HOMEOBOX_1"/>
    <property type="match status" value="1"/>
</dbReference>
<dbReference type="SUPFAM" id="SSF46689">
    <property type="entry name" value="Homeodomain-like"/>
    <property type="match status" value="1"/>
</dbReference>
<dbReference type="InterPro" id="IPR009057">
    <property type="entry name" value="Homeodomain-like_sf"/>
</dbReference>
<dbReference type="InterPro" id="IPR020479">
    <property type="entry name" value="HD_metazoa"/>
</dbReference>
<evidence type="ECO:0000256" key="8">
    <source>
        <dbReference type="RuleBase" id="RU000682"/>
    </source>
</evidence>
<evidence type="ECO:0000256" key="4">
    <source>
        <dbReference type="ARBA" id="ARBA00023155"/>
    </source>
</evidence>
<dbReference type="GO" id="GO:0000977">
    <property type="term" value="F:RNA polymerase II transcription regulatory region sequence-specific DNA binding"/>
    <property type="evidence" value="ECO:0007669"/>
    <property type="project" value="TreeGrafter"/>
</dbReference>
<keyword evidence="2" id="KW-0217">Developmental protein</keyword>
<organism evidence="10 11">
    <name type="scientific">Meganyctiphanes norvegica</name>
    <name type="common">Northern krill</name>
    <name type="synonym">Thysanopoda norvegica</name>
    <dbReference type="NCBI Taxonomy" id="48144"/>
    <lineage>
        <taxon>Eukaryota</taxon>
        <taxon>Metazoa</taxon>
        <taxon>Ecdysozoa</taxon>
        <taxon>Arthropoda</taxon>
        <taxon>Crustacea</taxon>
        <taxon>Multicrustacea</taxon>
        <taxon>Malacostraca</taxon>
        <taxon>Eumalacostraca</taxon>
        <taxon>Eucarida</taxon>
        <taxon>Euphausiacea</taxon>
        <taxon>Euphausiidae</taxon>
        <taxon>Meganyctiphanes</taxon>
    </lineage>
</organism>
<feature type="non-terminal residue" evidence="10">
    <location>
        <position position="1"/>
    </location>
</feature>
<evidence type="ECO:0000256" key="6">
    <source>
        <dbReference type="ARBA" id="ARBA00038425"/>
    </source>
</evidence>
<evidence type="ECO:0000256" key="2">
    <source>
        <dbReference type="ARBA" id="ARBA00022473"/>
    </source>
</evidence>
<dbReference type="PROSITE" id="PS50071">
    <property type="entry name" value="HOMEOBOX_2"/>
    <property type="match status" value="1"/>
</dbReference>
<evidence type="ECO:0000313" key="10">
    <source>
        <dbReference type="EMBL" id="CAL4147519.1"/>
    </source>
</evidence>
<dbReference type="CDD" id="cd00086">
    <property type="entry name" value="homeodomain"/>
    <property type="match status" value="1"/>
</dbReference>
<dbReference type="GO" id="GO:0005634">
    <property type="term" value="C:nucleus"/>
    <property type="evidence" value="ECO:0007669"/>
    <property type="project" value="UniProtKB-SubCell"/>
</dbReference>
<dbReference type="InterPro" id="IPR050674">
    <property type="entry name" value="Msh_Homeobox_Regulators"/>
</dbReference>
<dbReference type="AlphaFoldDB" id="A0AAV2RVW8"/>
<dbReference type="GO" id="GO:0000981">
    <property type="term" value="F:DNA-binding transcription factor activity, RNA polymerase II-specific"/>
    <property type="evidence" value="ECO:0007669"/>
    <property type="project" value="InterPro"/>
</dbReference>
<proteinExistence type="inferred from homology"/>
<comment type="similarity">
    <text evidence="6">Belongs to the Msh homeobox family.</text>
</comment>
<keyword evidence="11" id="KW-1185">Reference proteome</keyword>
<dbReference type="Pfam" id="PF00046">
    <property type="entry name" value="Homeodomain"/>
    <property type="match status" value="1"/>
</dbReference>
<feature type="domain" description="Homeobox" evidence="9">
    <location>
        <begin position="19"/>
        <end position="79"/>
    </location>
</feature>
<evidence type="ECO:0000313" key="11">
    <source>
        <dbReference type="Proteomes" id="UP001497623"/>
    </source>
</evidence>
<comment type="caution">
    <text evidence="10">The sequence shown here is derived from an EMBL/GenBank/DDBJ whole genome shotgun (WGS) entry which is preliminary data.</text>
</comment>
<protein>
    <recommendedName>
        <fullName evidence="9">Homeobox domain-containing protein</fullName>
    </recommendedName>
</protein>
<dbReference type="SMART" id="SM00389">
    <property type="entry name" value="HOX"/>
    <property type="match status" value="1"/>
</dbReference>
<keyword evidence="5 7" id="KW-0539">Nucleus</keyword>
<dbReference type="GO" id="GO:0048598">
    <property type="term" value="P:embryonic morphogenesis"/>
    <property type="evidence" value="ECO:0007669"/>
    <property type="project" value="TreeGrafter"/>
</dbReference>
<evidence type="ECO:0000256" key="1">
    <source>
        <dbReference type="ARBA" id="ARBA00004123"/>
    </source>
</evidence>
<dbReference type="PANTHER" id="PTHR24338">
    <property type="entry name" value="HOMEOBOX PROTEIN MSX"/>
    <property type="match status" value="1"/>
</dbReference>
<gene>
    <name evidence="10" type="ORF">MNOR_LOCUS30066</name>
</gene>
<feature type="DNA-binding region" description="Homeobox" evidence="7">
    <location>
        <begin position="21"/>
        <end position="80"/>
    </location>
</feature>
<evidence type="ECO:0000256" key="7">
    <source>
        <dbReference type="PROSITE-ProRule" id="PRU00108"/>
    </source>
</evidence>
<dbReference type="EMBL" id="CAXKWB010036027">
    <property type="protein sequence ID" value="CAL4147519.1"/>
    <property type="molecule type" value="Genomic_DNA"/>
</dbReference>
<reference evidence="10 11" key="1">
    <citation type="submission" date="2024-05" db="EMBL/GenBank/DDBJ databases">
        <authorList>
            <person name="Wallberg A."/>
        </authorList>
    </citation>
    <scope>NUCLEOTIDE SEQUENCE [LARGE SCALE GENOMIC DNA]</scope>
</reference>
<dbReference type="PRINTS" id="PR00024">
    <property type="entry name" value="HOMEOBOX"/>
</dbReference>
<keyword evidence="3 7" id="KW-0238">DNA-binding</keyword>
<comment type="subcellular location">
    <subcellularLocation>
        <location evidence="1 7 8">Nucleus</location>
    </subcellularLocation>
</comment>
<dbReference type="InterPro" id="IPR001356">
    <property type="entry name" value="HD"/>
</dbReference>
<dbReference type="PANTHER" id="PTHR24338:SF0">
    <property type="entry name" value="MUSCLE SEGMENTATION HOMEOBOX"/>
    <property type="match status" value="1"/>
</dbReference>